<sequence>MKTTYCNNILLVYINTIYTKSMKFKFGKINYVNLIILIALFLLANFLYRRYIDKLKLNDLESDANMIQKYLLSKSDKNSNNILEDSKKPILWIPIEYQYNARKWISFGSRSSYDLNQPYLYLTVKSIIQHCKDSFHVCLVDDNSFAKLIPGWNIDMGAVSYPISNKFRDLAMTKLIYLYGGIVVPPSFLCMKNLSGMYQRGTTGGKMFVCETINRTASSVNHTYYPDISFMGSMKENPVVKSLLEFMERTISTDFTSESIFLGKFDKWCAVKIQNNEINLIPALEIGVKDINDDPITIDILMSQGYIKLYSNTYGILIPAYEILNRTNYEWFARLSPQQVLKSDTIIGKYILLANAPYKKEFTIEGFEEKGCSGDSNRSHPNECSKWWYSPLMNGDGIYCMPPLGGGLVVDRIPNKDYPNY</sequence>
<keyword evidence="1" id="KW-1133">Transmembrane helix</keyword>
<reference evidence="2" key="1">
    <citation type="journal article" date="2020" name="Nature">
        <title>Giant virus diversity and host interactions through global metagenomics.</title>
        <authorList>
            <person name="Schulz F."/>
            <person name="Roux S."/>
            <person name="Paez-Espino D."/>
            <person name="Jungbluth S."/>
            <person name="Walsh D.A."/>
            <person name="Denef V.J."/>
            <person name="McMahon K.D."/>
            <person name="Konstantinidis K.T."/>
            <person name="Eloe-Fadrosh E.A."/>
            <person name="Kyrpides N.C."/>
            <person name="Woyke T."/>
        </authorList>
    </citation>
    <scope>NUCLEOTIDE SEQUENCE</scope>
    <source>
        <strain evidence="2">GVMAG-M-3300023179-33</strain>
    </source>
</reference>
<evidence type="ECO:0000313" key="2">
    <source>
        <dbReference type="EMBL" id="QHT27342.1"/>
    </source>
</evidence>
<name>A0A6C0EF15_9ZZZZ</name>
<dbReference type="AlphaFoldDB" id="A0A6C0EF15"/>
<protein>
    <submittedName>
        <fullName evidence="2">Uncharacterized protein</fullName>
    </submittedName>
</protein>
<evidence type="ECO:0000256" key="1">
    <source>
        <dbReference type="SAM" id="Phobius"/>
    </source>
</evidence>
<dbReference type="EMBL" id="MN739821">
    <property type="protein sequence ID" value="QHT27342.1"/>
    <property type="molecule type" value="Genomic_DNA"/>
</dbReference>
<accession>A0A6C0EF15</accession>
<keyword evidence="1" id="KW-0812">Transmembrane</keyword>
<proteinExistence type="predicted"/>
<organism evidence="2">
    <name type="scientific">viral metagenome</name>
    <dbReference type="NCBI Taxonomy" id="1070528"/>
    <lineage>
        <taxon>unclassified sequences</taxon>
        <taxon>metagenomes</taxon>
        <taxon>organismal metagenomes</taxon>
    </lineage>
</organism>
<keyword evidence="1" id="KW-0472">Membrane</keyword>
<feature type="transmembrane region" description="Helical" evidence="1">
    <location>
        <begin position="29"/>
        <end position="48"/>
    </location>
</feature>